<proteinExistence type="predicted"/>
<feature type="region of interest" description="Disordered" evidence="1">
    <location>
        <begin position="1"/>
        <end position="39"/>
    </location>
</feature>
<comment type="caution">
    <text evidence="2">The sequence shown here is derived from an EMBL/GenBank/DDBJ whole genome shotgun (WGS) entry which is preliminary data.</text>
</comment>
<sequence length="88" mass="9998">MLPPKPGNSTFLKKGRRNPHVQNLGSSQKADTPALHPHSTGLLKMLTPLRHSNAKRRRSDLCEMLRKKDSYENPPGQRVNVFWLTSLL</sequence>
<organism evidence="2 3">
    <name type="scientific">Trichonephila inaurata madagascariensis</name>
    <dbReference type="NCBI Taxonomy" id="2747483"/>
    <lineage>
        <taxon>Eukaryota</taxon>
        <taxon>Metazoa</taxon>
        <taxon>Ecdysozoa</taxon>
        <taxon>Arthropoda</taxon>
        <taxon>Chelicerata</taxon>
        <taxon>Arachnida</taxon>
        <taxon>Araneae</taxon>
        <taxon>Araneomorphae</taxon>
        <taxon>Entelegynae</taxon>
        <taxon>Araneoidea</taxon>
        <taxon>Nephilidae</taxon>
        <taxon>Trichonephila</taxon>
        <taxon>Trichonephila inaurata</taxon>
    </lineage>
</organism>
<name>A0A8X6WX68_9ARAC</name>
<accession>A0A8X6WX68</accession>
<dbReference type="AlphaFoldDB" id="A0A8X6WX68"/>
<dbReference type="EMBL" id="BMAV01002546">
    <property type="protein sequence ID" value="GFY41486.1"/>
    <property type="molecule type" value="Genomic_DNA"/>
</dbReference>
<feature type="compositionally biased region" description="Polar residues" evidence="1">
    <location>
        <begin position="20"/>
        <end position="30"/>
    </location>
</feature>
<gene>
    <name evidence="2" type="ORF">TNIN_328941</name>
</gene>
<evidence type="ECO:0000256" key="1">
    <source>
        <dbReference type="SAM" id="MobiDB-lite"/>
    </source>
</evidence>
<keyword evidence="3" id="KW-1185">Reference proteome</keyword>
<reference evidence="2" key="1">
    <citation type="submission" date="2020-08" db="EMBL/GenBank/DDBJ databases">
        <title>Multicomponent nature underlies the extraordinary mechanical properties of spider dragline silk.</title>
        <authorList>
            <person name="Kono N."/>
            <person name="Nakamura H."/>
            <person name="Mori M."/>
            <person name="Yoshida Y."/>
            <person name="Ohtoshi R."/>
            <person name="Malay A.D."/>
            <person name="Moran D.A.P."/>
            <person name="Tomita M."/>
            <person name="Numata K."/>
            <person name="Arakawa K."/>
        </authorList>
    </citation>
    <scope>NUCLEOTIDE SEQUENCE</scope>
</reference>
<evidence type="ECO:0000313" key="3">
    <source>
        <dbReference type="Proteomes" id="UP000886998"/>
    </source>
</evidence>
<protein>
    <submittedName>
        <fullName evidence="2">Uncharacterized protein</fullName>
    </submittedName>
</protein>
<dbReference type="Proteomes" id="UP000886998">
    <property type="component" value="Unassembled WGS sequence"/>
</dbReference>
<evidence type="ECO:0000313" key="2">
    <source>
        <dbReference type="EMBL" id="GFY41486.1"/>
    </source>
</evidence>